<dbReference type="Pfam" id="PF01797">
    <property type="entry name" value="Y1_Tnp"/>
    <property type="match status" value="1"/>
</dbReference>
<dbReference type="InterPro" id="IPR052715">
    <property type="entry name" value="RAYT_transposase"/>
</dbReference>
<gene>
    <name evidence="2" type="ORF">CK503_06345</name>
</gene>
<dbReference type="EMBL" id="NSKE01000004">
    <property type="protein sequence ID" value="PAU94417.1"/>
    <property type="molecule type" value="Genomic_DNA"/>
</dbReference>
<proteinExistence type="predicted"/>
<dbReference type="GO" id="GO:0006313">
    <property type="term" value="P:DNA transposition"/>
    <property type="evidence" value="ECO:0007669"/>
    <property type="project" value="InterPro"/>
</dbReference>
<dbReference type="SMART" id="SM01321">
    <property type="entry name" value="Y1_Tnp"/>
    <property type="match status" value="1"/>
</dbReference>
<dbReference type="Gene3D" id="3.30.70.1290">
    <property type="entry name" value="Transposase IS200-like"/>
    <property type="match status" value="1"/>
</dbReference>
<organism evidence="2 3">
    <name type="scientific">Fodinibius salipaludis</name>
    <dbReference type="NCBI Taxonomy" id="2032627"/>
    <lineage>
        <taxon>Bacteria</taxon>
        <taxon>Pseudomonadati</taxon>
        <taxon>Balneolota</taxon>
        <taxon>Balneolia</taxon>
        <taxon>Balneolales</taxon>
        <taxon>Balneolaceae</taxon>
        <taxon>Fodinibius</taxon>
    </lineage>
</organism>
<comment type="caution">
    <text evidence="2">The sequence shown here is derived from an EMBL/GenBank/DDBJ whole genome shotgun (WGS) entry which is preliminary data.</text>
</comment>
<dbReference type="NCBIfam" id="NF047646">
    <property type="entry name" value="REP_Tyr_transpos"/>
    <property type="match status" value="1"/>
</dbReference>
<dbReference type="InterPro" id="IPR036515">
    <property type="entry name" value="Transposase_17_sf"/>
</dbReference>
<dbReference type="GO" id="GO:0043565">
    <property type="term" value="F:sequence-specific DNA binding"/>
    <property type="evidence" value="ECO:0007669"/>
    <property type="project" value="TreeGrafter"/>
</dbReference>
<dbReference type="SUPFAM" id="SSF143422">
    <property type="entry name" value="Transposase IS200-like"/>
    <property type="match status" value="1"/>
</dbReference>
<reference evidence="2 3" key="1">
    <citation type="submission" date="2017-08" db="EMBL/GenBank/DDBJ databases">
        <title>Aliifodinibius alkalisoli sp. nov., isolated from saline alkaline soil.</title>
        <authorList>
            <person name="Liu D."/>
            <person name="Zhang G."/>
        </authorList>
    </citation>
    <scope>NUCLEOTIDE SEQUENCE [LARGE SCALE GENOMIC DNA]</scope>
    <source>
        <strain evidence="2 3">WN023</strain>
    </source>
</reference>
<dbReference type="Proteomes" id="UP000218831">
    <property type="component" value="Unassembled WGS sequence"/>
</dbReference>
<dbReference type="OrthoDB" id="9788881at2"/>
<dbReference type="PANTHER" id="PTHR36966">
    <property type="entry name" value="REP-ASSOCIATED TYROSINE TRANSPOSASE"/>
    <property type="match status" value="1"/>
</dbReference>
<evidence type="ECO:0000259" key="1">
    <source>
        <dbReference type="SMART" id="SM01321"/>
    </source>
</evidence>
<dbReference type="InterPro" id="IPR002686">
    <property type="entry name" value="Transposase_17"/>
</dbReference>
<accession>A0A2A2GC10</accession>
<evidence type="ECO:0000313" key="3">
    <source>
        <dbReference type="Proteomes" id="UP000218831"/>
    </source>
</evidence>
<name>A0A2A2GC10_9BACT</name>
<feature type="domain" description="Transposase IS200-like" evidence="1">
    <location>
        <begin position="10"/>
        <end position="142"/>
    </location>
</feature>
<dbReference type="RefSeq" id="WP_095605958.1">
    <property type="nucleotide sequence ID" value="NZ_NSKE01000004.1"/>
</dbReference>
<protein>
    <submittedName>
        <fullName evidence="2">Transposase</fullName>
    </submittedName>
</protein>
<dbReference type="AlphaFoldDB" id="A0A2A2GC10"/>
<sequence>MGRSRYKIYEKRYPYFMTSSVVGWVPVFDIHEVARMILDGFMFLQKERQVAIYAYVIMKDHIHFIASGENLSKKVRLFKSYTAREIIDYLKKTAKQDLLQSFVVKDSISNRSEYQFWQNGFHPKQIVGDKMMLQKIEYIHKNPVIAGYVDDMLKWEYSSICNYLDQETCLEITCFRR</sequence>
<dbReference type="PANTHER" id="PTHR36966:SF1">
    <property type="entry name" value="REP-ASSOCIATED TYROSINE TRANSPOSASE"/>
    <property type="match status" value="1"/>
</dbReference>
<evidence type="ECO:0000313" key="2">
    <source>
        <dbReference type="EMBL" id="PAU94417.1"/>
    </source>
</evidence>
<dbReference type="GO" id="GO:0004803">
    <property type="term" value="F:transposase activity"/>
    <property type="evidence" value="ECO:0007669"/>
    <property type="project" value="InterPro"/>
</dbReference>
<keyword evidence="3" id="KW-1185">Reference proteome</keyword>